<evidence type="ECO:0000256" key="2">
    <source>
        <dbReference type="ARBA" id="ARBA00022475"/>
    </source>
</evidence>
<dbReference type="GeneID" id="87755408"/>
<dbReference type="InterPro" id="IPR019264">
    <property type="entry name" value="DUF2179"/>
</dbReference>
<evidence type="ECO:0000256" key="5">
    <source>
        <dbReference type="ARBA" id="ARBA00023136"/>
    </source>
</evidence>
<dbReference type="InterPro" id="IPR015867">
    <property type="entry name" value="N-reg_PII/ATP_PRibTrfase_C"/>
</dbReference>
<keyword evidence="4 6" id="KW-1133">Transmembrane helix</keyword>
<dbReference type="InterPro" id="IPR003740">
    <property type="entry name" value="YitT"/>
</dbReference>
<evidence type="ECO:0000256" key="1">
    <source>
        <dbReference type="ARBA" id="ARBA00004651"/>
    </source>
</evidence>
<feature type="transmembrane region" description="Helical" evidence="6">
    <location>
        <begin position="83"/>
        <end position="100"/>
    </location>
</feature>
<keyword evidence="9" id="KW-1185">Reference proteome</keyword>
<dbReference type="InterPro" id="IPR051461">
    <property type="entry name" value="UPF0750_membrane"/>
</dbReference>
<evidence type="ECO:0000313" key="8">
    <source>
        <dbReference type="EMBL" id="SDA40414.1"/>
    </source>
</evidence>
<dbReference type="AlphaFoldDB" id="A0A1G5V3M1"/>
<comment type="subcellular location">
    <subcellularLocation>
        <location evidence="1">Cell membrane</location>
        <topology evidence="1">Multi-pass membrane protein</topology>
    </subcellularLocation>
</comment>
<feature type="transmembrane region" description="Helical" evidence="6">
    <location>
        <begin position="150"/>
        <end position="173"/>
    </location>
</feature>
<dbReference type="CDD" id="cd16380">
    <property type="entry name" value="YitT_C"/>
    <property type="match status" value="1"/>
</dbReference>
<gene>
    <name evidence="8" type="ORF">SAMN02910343_00361</name>
</gene>
<feature type="transmembrane region" description="Helical" evidence="6">
    <location>
        <begin position="55"/>
        <end position="76"/>
    </location>
</feature>
<evidence type="ECO:0000313" key="9">
    <source>
        <dbReference type="Proteomes" id="UP000199689"/>
    </source>
</evidence>
<evidence type="ECO:0000259" key="7">
    <source>
        <dbReference type="Pfam" id="PF10035"/>
    </source>
</evidence>
<keyword evidence="5 6" id="KW-0472">Membrane</keyword>
<reference evidence="8 9" key="1">
    <citation type="submission" date="2016-10" db="EMBL/GenBank/DDBJ databases">
        <authorList>
            <person name="de Groot N.N."/>
        </authorList>
    </citation>
    <scope>NUCLEOTIDE SEQUENCE [LARGE SCALE GENOMIC DNA]</scope>
    <source>
        <strain evidence="8 9">DSM 15230</strain>
    </source>
</reference>
<dbReference type="Pfam" id="PF02588">
    <property type="entry name" value="YitT_membrane"/>
    <property type="match status" value="1"/>
</dbReference>
<dbReference type="Gene3D" id="3.30.70.120">
    <property type="match status" value="1"/>
</dbReference>
<dbReference type="PIRSF" id="PIRSF006483">
    <property type="entry name" value="Membrane_protein_YitT"/>
    <property type="match status" value="1"/>
</dbReference>
<accession>A0A1G5V3M1</accession>
<evidence type="ECO:0000256" key="3">
    <source>
        <dbReference type="ARBA" id="ARBA00022692"/>
    </source>
</evidence>
<feature type="transmembrane region" description="Helical" evidence="6">
    <location>
        <begin position="12"/>
        <end position="35"/>
    </location>
</feature>
<dbReference type="PANTHER" id="PTHR33545">
    <property type="entry name" value="UPF0750 MEMBRANE PROTEIN YITT-RELATED"/>
    <property type="match status" value="1"/>
</dbReference>
<dbReference type="STRING" id="209880.SAMN02910343_00361"/>
<keyword evidence="3 6" id="KW-0812">Transmembrane</keyword>
<evidence type="ECO:0000256" key="6">
    <source>
        <dbReference type="SAM" id="Phobius"/>
    </source>
</evidence>
<keyword evidence="2" id="KW-1003">Cell membrane</keyword>
<evidence type="ECO:0000256" key="4">
    <source>
        <dbReference type="ARBA" id="ARBA00022989"/>
    </source>
</evidence>
<dbReference type="OrthoDB" id="9779786at2"/>
<proteinExistence type="predicted"/>
<organism evidence="8 9">
    <name type="scientific">Allisonella histaminiformans</name>
    <dbReference type="NCBI Taxonomy" id="209880"/>
    <lineage>
        <taxon>Bacteria</taxon>
        <taxon>Bacillati</taxon>
        <taxon>Bacillota</taxon>
        <taxon>Negativicutes</taxon>
        <taxon>Veillonellales</taxon>
        <taxon>Veillonellaceae</taxon>
        <taxon>Allisonella</taxon>
    </lineage>
</organism>
<dbReference type="PANTHER" id="PTHR33545:SF3">
    <property type="entry name" value="UPF0750 MEMBRANE PROTEIN YQFU"/>
    <property type="match status" value="1"/>
</dbReference>
<sequence>MLEHIKSISLRSLLLKILGLTIGAMIYSAGLNLFLVPNSIIDGGVVGIGLILAKLTSVSFSVWVVALNIPFFYLGYKRLGKSLAFSATFAVIILSFWSHLFEGMAPVTTDPFLATIFGGMIIGIGVGLVIRSGGSLDGTEIVAIWLDRQVSFSVGEIVMFFNIFILGTAGFVFSWNSAMYSLVAYFICSKMIDVVSVGLDESKGVLVVTDNGDAVSDALNHLGRSVTLLYGQGGYRKNEKKVLYLVVNRLEVTGLKQVVHSIDPQSFISIFDVSEVQGGFTKRHSISHQPD</sequence>
<dbReference type="Pfam" id="PF10035">
    <property type="entry name" value="DUF2179"/>
    <property type="match status" value="1"/>
</dbReference>
<dbReference type="GO" id="GO:0005886">
    <property type="term" value="C:plasma membrane"/>
    <property type="evidence" value="ECO:0007669"/>
    <property type="project" value="UniProtKB-SubCell"/>
</dbReference>
<protein>
    <submittedName>
        <fullName evidence="8">Uncharacterized membrane-anchored protein YitT, contains DUF161 and DUF2179 domains</fullName>
    </submittedName>
</protein>
<dbReference type="Proteomes" id="UP000199689">
    <property type="component" value="Unassembled WGS sequence"/>
</dbReference>
<dbReference type="RefSeq" id="WP_091363217.1">
    <property type="nucleotide sequence ID" value="NZ_FMXA01000004.1"/>
</dbReference>
<feature type="transmembrane region" description="Helical" evidence="6">
    <location>
        <begin position="112"/>
        <end position="130"/>
    </location>
</feature>
<name>A0A1G5V3M1_9FIRM</name>
<feature type="domain" description="DUF2179" evidence="7">
    <location>
        <begin position="224"/>
        <end position="278"/>
    </location>
</feature>
<dbReference type="EMBL" id="FMXA01000004">
    <property type="protein sequence ID" value="SDA40414.1"/>
    <property type="molecule type" value="Genomic_DNA"/>
</dbReference>